<evidence type="ECO:0000313" key="18">
    <source>
        <dbReference type="Proteomes" id="UP000256845"/>
    </source>
</evidence>
<evidence type="ECO:0000256" key="5">
    <source>
        <dbReference type="ARBA" id="ARBA00022670"/>
    </source>
</evidence>
<evidence type="ECO:0000256" key="13">
    <source>
        <dbReference type="PIRSR" id="PIRSR618044-2"/>
    </source>
</evidence>
<dbReference type="EMBL" id="QRDW01000004">
    <property type="protein sequence ID" value="RED51082.1"/>
    <property type="molecule type" value="Genomic_DNA"/>
</dbReference>
<evidence type="ECO:0000256" key="1">
    <source>
        <dbReference type="ARBA" id="ARBA00004752"/>
    </source>
</evidence>
<evidence type="ECO:0000256" key="15">
    <source>
        <dbReference type="SAM" id="SignalP"/>
    </source>
</evidence>
<protein>
    <recommendedName>
        <fullName evidence="3">serine-type D-Ala-D-Ala carboxypeptidase</fullName>
        <ecNumber evidence="3">3.4.16.4</ecNumber>
    </recommendedName>
</protein>
<feature type="domain" description="Peptidase S11 D-Ala-D-Ala carboxypeptidase A C-terminal" evidence="16">
    <location>
        <begin position="283"/>
        <end position="373"/>
    </location>
</feature>
<comment type="caution">
    <text evidence="17">The sequence shown here is derived from an EMBL/GenBank/DDBJ whole genome shotgun (WGS) entry which is preliminary data.</text>
</comment>
<dbReference type="GO" id="GO:0071555">
    <property type="term" value="P:cell wall organization"/>
    <property type="evidence" value="ECO:0007669"/>
    <property type="project" value="UniProtKB-KW"/>
</dbReference>
<evidence type="ECO:0000256" key="9">
    <source>
        <dbReference type="ARBA" id="ARBA00022984"/>
    </source>
</evidence>
<comment type="pathway">
    <text evidence="1">Cell wall biogenesis; peptidoglycan biosynthesis.</text>
</comment>
<dbReference type="Pfam" id="PF00768">
    <property type="entry name" value="Peptidase_S11"/>
    <property type="match status" value="1"/>
</dbReference>
<evidence type="ECO:0000256" key="8">
    <source>
        <dbReference type="ARBA" id="ARBA00022960"/>
    </source>
</evidence>
<feature type="binding site" evidence="13">
    <location>
        <position position="233"/>
    </location>
    <ligand>
        <name>substrate</name>
    </ligand>
</feature>
<dbReference type="GO" id="GO:0006508">
    <property type="term" value="P:proteolysis"/>
    <property type="evidence" value="ECO:0007669"/>
    <property type="project" value="UniProtKB-KW"/>
</dbReference>
<evidence type="ECO:0000256" key="11">
    <source>
        <dbReference type="ARBA" id="ARBA00034000"/>
    </source>
</evidence>
<feature type="active site" description="Acyl-ester intermediate" evidence="12">
    <location>
        <position position="70"/>
    </location>
</feature>
<dbReference type="InterPro" id="IPR001967">
    <property type="entry name" value="Peptidase_S11_N"/>
</dbReference>
<dbReference type="Proteomes" id="UP000256845">
    <property type="component" value="Unassembled WGS sequence"/>
</dbReference>
<keyword evidence="10" id="KW-0961">Cell wall biogenesis/degradation</keyword>
<keyword evidence="18" id="KW-1185">Reference proteome</keyword>
<evidence type="ECO:0000256" key="12">
    <source>
        <dbReference type="PIRSR" id="PIRSR618044-1"/>
    </source>
</evidence>
<keyword evidence="8" id="KW-0133">Cell shape</keyword>
<comment type="catalytic activity">
    <reaction evidence="11">
        <text>Preferential cleavage: (Ac)2-L-Lys-D-Ala-|-D-Ala. Also transpeptidation of peptidyl-alanyl moieties that are N-acyl substituents of D-alanine.</text>
        <dbReference type="EC" id="3.4.16.4"/>
    </reaction>
</comment>
<evidence type="ECO:0000259" key="16">
    <source>
        <dbReference type="SMART" id="SM00936"/>
    </source>
</evidence>
<dbReference type="GO" id="GO:0008360">
    <property type="term" value="P:regulation of cell shape"/>
    <property type="evidence" value="ECO:0007669"/>
    <property type="project" value="UniProtKB-KW"/>
</dbReference>
<keyword evidence="4 17" id="KW-0121">Carboxypeptidase</keyword>
<keyword evidence="9" id="KW-0573">Peptidoglycan synthesis</keyword>
<feature type="active site" description="Proton acceptor" evidence="12">
    <location>
        <position position="73"/>
    </location>
</feature>
<feature type="signal peptide" evidence="15">
    <location>
        <begin position="1"/>
        <end position="38"/>
    </location>
</feature>
<name>A0A3D9HNM6_9PROT</name>
<dbReference type="PANTHER" id="PTHR21581:SF6">
    <property type="entry name" value="TRAFFICKING PROTEIN PARTICLE COMPLEX SUBUNIT 12"/>
    <property type="match status" value="1"/>
</dbReference>
<dbReference type="GO" id="GO:0009252">
    <property type="term" value="P:peptidoglycan biosynthetic process"/>
    <property type="evidence" value="ECO:0007669"/>
    <property type="project" value="UniProtKB-UniPathway"/>
</dbReference>
<dbReference type="GO" id="GO:0009002">
    <property type="term" value="F:serine-type D-Ala-D-Ala carboxypeptidase activity"/>
    <property type="evidence" value="ECO:0007669"/>
    <property type="project" value="UniProtKB-EC"/>
</dbReference>
<feature type="chain" id="PRO_5017646034" description="serine-type D-Ala-D-Ala carboxypeptidase" evidence="15">
    <location>
        <begin position="39"/>
        <end position="392"/>
    </location>
</feature>
<evidence type="ECO:0000256" key="14">
    <source>
        <dbReference type="RuleBase" id="RU004016"/>
    </source>
</evidence>
<reference evidence="17 18" key="1">
    <citation type="submission" date="2018-07" db="EMBL/GenBank/DDBJ databases">
        <title>Genomic Encyclopedia of Type Strains, Phase III (KMG-III): the genomes of soil and plant-associated and newly described type strains.</title>
        <authorList>
            <person name="Whitman W."/>
        </authorList>
    </citation>
    <scope>NUCLEOTIDE SEQUENCE [LARGE SCALE GENOMIC DNA]</scope>
    <source>
        <strain evidence="17 18">CECT 8488</strain>
    </source>
</reference>
<evidence type="ECO:0000313" key="17">
    <source>
        <dbReference type="EMBL" id="RED51082.1"/>
    </source>
</evidence>
<accession>A0A3D9HNM6</accession>
<keyword evidence="5" id="KW-0645">Protease</keyword>
<evidence type="ECO:0000256" key="4">
    <source>
        <dbReference type="ARBA" id="ARBA00022645"/>
    </source>
</evidence>
<dbReference type="InterPro" id="IPR012907">
    <property type="entry name" value="Peptidase_S11_C"/>
</dbReference>
<dbReference type="UniPathway" id="UPA00219"/>
<keyword evidence="7" id="KW-0378">Hydrolase</keyword>
<dbReference type="PRINTS" id="PR00725">
    <property type="entry name" value="DADACBPTASE1"/>
</dbReference>
<evidence type="ECO:0000256" key="10">
    <source>
        <dbReference type="ARBA" id="ARBA00023316"/>
    </source>
</evidence>
<dbReference type="SUPFAM" id="SSF56601">
    <property type="entry name" value="beta-lactamase/transpeptidase-like"/>
    <property type="match status" value="1"/>
</dbReference>
<keyword evidence="6 15" id="KW-0732">Signal</keyword>
<feature type="active site" evidence="12">
    <location>
        <position position="130"/>
    </location>
</feature>
<dbReference type="Gene3D" id="2.60.410.10">
    <property type="entry name" value="D-Ala-D-Ala carboxypeptidase, C-terminal domain"/>
    <property type="match status" value="1"/>
</dbReference>
<dbReference type="InterPro" id="IPR012338">
    <property type="entry name" value="Beta-lactam/transpept-like"/>
</dbReference>
<organism evidence="17 18">
    <name type="scientific">Aestuariispira insulae</name>
    <dbReference type="NCBI Taxonomy" id="1461337"/>
    <lineage>
        <taxon>Bacteria</taxon>
        <taxon>Pseudomonadati</taxon>
        <taxon>Pseudomonadota</taxon>
        <taxon>Alphaproteobacteria</taxon>
        <taxon>Rhodospirillales</taxon>
        <taxon>Kiloniellaceae</taxon>
        <taxon>Aestuariispira</taxon>
    </lineage>
</organism>
<dbReference type="PANTHER" id="PTHR21581">
    <property type="entry name" value="D-ALANYL-D-ALANINE CARBOXYPEPTIDASE"/>
    <property type="match status" value="1"/>
</dbReference>
<gene>
    <name evidence="17" type="ORF">DFP90_104362</name>
</gene>
<evidence type="ECO:0000256" key="7">
    <source>
        <dbReference type="ARBA" id="ARBA00022801"/>
    </source>
</evidence>
<dbReference type="Gene3D" id="3.40.710.10">
    <property type="entry name" value="DD-peptidase/beta-lactamase superfamily"/>
    <property type="match status" value="1"/>
</dbReference>
<dbReference type="SMART" id="SM00936">
    <property type="entry name" value="PBP5_C"/>
    <property type="match status" value="1"/>
</dbReference>
<dbReference type="InterPro" id="IPR018044">
    <property type="entry name" value="Peptidase_S11"/>
</dbReference>
<dbReference type="Pfam" id="PF07943">
    <property type="entry name" value="PBP5_C"/>
    <property type="match status" value="1"/>
</dbReference>
<evidence type="ECO:0000256" key="2">
    <source>
        <dbReference type="ARBA" id="ARBA00007164"/>
    </source>
</evidence>
<comment type="similarity">
    <text evidence="2 14">Belongs to the peptidase S11 family.</text>
</comment>
<dbReference type="EC" id="3.4.16.4" evidence="3"/>
<proteinExistence type="inferred from homology"/>
<dbReference type="InterPro" id="IPR037167">
    <property type="entry name" value="Peptidase_S11_C_sf"/>
</dbReference>
<evidence type="ECO:0000256" key="6">
    <source>
        <dbReference type="ARBA" id="ARBA00022729"/>
    </source>
</evidence>
<evidence type="ECO:0000256" key="3">
    <source>
        <dbReference type="ARBA" id="ARBA00012448"/>
    </source>
</evidence>
<sequence>MPKFLQTEKIEKMSLLKSPLKLFASALLGTLIALPAHALETPAKQVLLIDHDTGAVLFEKNAEERMYPASMTKMMTAFMVFKQLKNGTLSLEDSFPVSKKAWKKGGSKMFVEVGKRVNIEDLLRGIIIQSGNDATIVVAEGISGSEESFAKEMTQTAREIGMFDSQFRNASGWPDPDHFTSAKDLAILASETIRSYGDYYHIYSEKEFTFSGIKQSNRNPLIRGDFDGADGLKTGHTEASGYGLTASAERDGRRLILVINGLDSQKARAVESERLLSWGFREWNRYPLFQAGETVGDAPVWLGQTGTVPMIVKKDILLTMRRKYRDDLKVSIRYNEPVPAPIAKDSILGTLVIEAPDMDTIETPLYAAEDVPQLGMFGRLSAAFEYLLWGEN</sequence>
<dbReference type="AlphaFoldDB" id="A0A3D9HNM6"/>